<dbReference type="RefSeq" id="WP_132546888.1">
    <property type="nucleotide sequence ID" value="NZ_SMAA01000001.1"/>
</dbReference>
<protein>
    <submittedName>
        <fullName evidence="2">Uncharacterized protein</fullName>
    </submittedName>
</protein>
<dbReference type="EMBL" id="SMAA01000001">
    <property type="protein sequence ID" value="TCS81902.1"/>
    <property type="molecule type" value="Genomic_DNA"/>
</dbReference>
<sequence>MNRKILAITFVLTFLATAVVSAAEPRWQKIINANEYRYYFDTLTISYGKTAPKSTRDEVKIDKNVIKFYAQEVYVNPQDIAEKLQQINNSVNWGSVAYSVEACEYDVKNKKICQKDISFFDTNGTYIGTVTRNTWHNIVPGSDEETIYNYIIQYAKDHNKELKQRS</sequence>
<name>A0A4V2USL6_9FIRM</name>
<feature type="signal peptide" evidence="1">
    <location>
        <begin position="1"/>
        <end position="22"/>
    </location>
</feature>
<gene>
    <name evidence="2" type="ORF">EDC37_10173</name>
</gene>
<keyword evidence="3" id="KW-1185">Reference proteome</keyword>
<evidence type="ECO:0000313" key="3">
    <source>
        <dbReference type="Proteomes" id="UP000295188"/>
    </source>
</evidence>
<reference evidence="2 3" key="1">
    <citation type="submission" date="2019-03" db="EMBL/GenBank/DDBJ databases">
        <title>Genomic Encyclopedia of Type Strains, Phase IV (KMG-IV): sequencing the most valuable type-strain genomes for metagenomic binning, comparative biology and taxonomic classification.</title>
        <authorList>
            <person name="Goeker M."/>
        </authorList>
    </citation>
    <scope>NUCLEOTIDE SEQUENCE [LARGE SCALE GENOMIC DNA]</scope>
    <source>
        <strain evidence="2 3">DSM 20467</strain>
    </source>
</reference>
<comment type="caution">
    <text evidence="2">The sequence shown here is derived from an EMBL/GenBank/DDBJ whole genome shotgun (WGS) entry which is preliminary data.</text>
</comment>
<keyword evidence="1" id="KW-0732">Signal</keyword>
<feature type="chain" id="PRO_5038786199" evidence="1">
    <location>
        <begin position="23"/>
        <end position="166"/>
    </location>
</feature>
<organism evidence="2 3">
    <name type="scientific">Pectinatus cerevisiiphilus</name>
    <dbReference type="NCBI Taxonomy" id="86956"/>
    <lineage>
        <taxon>Bacteria</taxon>
        <taxon>Bacillati</taxon>
        <taxon>Bacillota</taxon>
        <taxon>Negativicutes</taxon>
        <taxon>Selenomonadales</taxon>
        <taxon>Selenomonadaceae</taxon>
        <taxon>Pectinatus</taxon>
    </lineage>
</organism>
<accession>A0A4V2USL6</accession>
<evidence type="ECO:0000256" key="1">
    <source>
        <dbReference type="SAM" id="SignalP"/>
    </source>
</evidence>
<proteinExistence type="predicted"/>
<evidence type="ECO:0000313" key="2">
    <source>
        <dbReference type="EMBL" id="TCS81902.1"/>
    </source>
</evidence>
<dbReference type="AlphaFoldDB" id="A0A4V2USL6"/>
<dbReference type="Proteomes" id="UP000295188">
    <property type="component" value="Unassembled WGS sequence"/>
</dbReference>